<keyword evidence="3" id="KW-1185">Reference proteome</keyword>
<reference evidence="2 3" key="1">
    <citation type="submission" date="2024-03" db="EMBL/GenBank/DDBJ databases">
        <title>Aquirufa genome sequencing.</title>
        <authorList>
            <person name="Pitt A."/>
            <person name="Hahn M.W."/>
        </authorList>
    </citation>
    <scope>NUCLEOTIDE SEQUENCE [LARGE SCALE GENOMIC DNA]</scope>
    <source>
        <strain evidence="2 3">PLAD-142S6K</strain>
    </source>
</reference>
<gene>
    <name evidence="2" type="ORF">SKC38_04775</name>
</gene>
<feature type="chain" id="PRO_5046401700" evidence="1">
    <location>
        <begin position="17"/>
        <end position="275"/>
    </location>
</feature>
<name>A0ABW6CX82_9BACT</name>
<feature type="signal peptide" evidence="1">
    <location>
        <begin position="1"/>
        <end position="16"/>
    </location>
</feature>
<dbReference type="InterPro" id="IPR025634">
    <property type="entry name" value="DUF4292"/>
</dbReference>
<keyword evidence="1" id="KW-0732">Signal</keyword>
<evidence type="ECO:0000256" key="1">
    <source>
        <dbReference type="SAM" id="SignalP"/>
    </source>
</evidence>
<evidence type="ECO:0000313" key="3">
    <source>
        <dbReference type="Proteomes" id="UP001598114"/>
    </source>
</evidence>
<protein>
    <submittedName>
        <fullName evidence="2">DUF4292 domain-containing protein</fullName>
    </submittedName>
</protein>
<organism evidence="2 3">
    <name type="scientific">Aquirufa echingensis</name>
    <dbReference type="NCBI Taxonomy" id="3096516"/>
    <lineage>
        <taxon>Bacteria</taxon>
        <taxon>Pseudomonadati</taxon>
        <taxon>Bacteroidota</taxon>
        <taxon>Cytophagia</taxon>
        <taxon>Cytophagales</taxon>
        <taxon>Flectobacillaceae</taxon>
        <taxon>Aquirufa</taxon>
    </lineage>
</organism>
<dbReference type="EMBL" id="JBBKYA010000002">
    <property type="protein sequence ID" value="MFD3275540.1"/>
    <property type="molecule type" value="Genomic_DNA"/>
</dbReference>
<accession>A0ABW6CX82</accession>
<proteinExistence type="predicted"/>
<dbReference type="PROSITE" id="PS51257">
    <property type="entry name" value="PROKAR_LIPOPROTEIN"/>
    <property type="match status" value="1"/>
</dbReference>
<dbReference type="Pfam" id="PF14125">
    <property type="entry name" value="DUF4292"/>
    <property type="match status" value="1"/>
</dbReference>
<dbReference type="Proteomes" id="UP001598114">
    <property type="component" value="Unassembled WGS sequence"/>
</dbReference>
<dbReference type="RefSeq" id="WP_377975564.1">
    <property type="nucleotide sequence ID" value="NZ_JBBKYA010000002.1"/>
</dbReference>
<comment type="caution">
    <text evidence="2">The sequence shown here is derived from an EMBL/GenBank/DDBJ whole genome shotgun (WGS) entry which is preliminary data.</text>
</comment>
<evidence type="ECO:0000313" key="2">
    <source>
        <dbReference type="EMBL" id="MFD3275540.1"/>
    </source>
</evidence>
<sequence length="275" mass="31538">MTRFVLLFMVFVFVQACKSSSVVQVAQENQVDTVRVVSLPDSVPQLIPEPIVATEEQDSKESVEDLAFTYLKAKSRVAWKSGNNTDNYSVDIRVKKDSIIWVNISQAGLTGATGLFSQDRVQFYQKISGEYYNLTYDSLSTVMGFRIDYRMLQSLIVGNQPFKKNNSRVIRENENIIIKQDSGRIKIDNMVGPNRKLKKLLVRDEPSSNKLTLDFEEFTNLNQVIFPFSSQITLDVKNKEDKRVTTVIQIKYSKVELLETPLEFPFRLPAKFLKK</sequence>